<dbReference type="PROSITE" id="PS00086">
    <property type="entry name" value="CYTOCHROME_P450"/>
    <property type="match status" value="1"/>
</dbReference>
<dbReference type="EC" id="1.14.19.41" evidence="6"/>
<dbReference type="FunFam" id="1.10.630.10:FF:000021">
    <property type="entry name" value="Cytochrome P450 61"/>
    <property type="match status" value="1"/>
</dbReference>
<evidence type="ECO:0000313" key="10">
    <source>
        <dbReference type="Proteomes" id="UP000054097"/>
    </source>
</evidence>
<gene>
    <name evidence="9" type="ORF">M408DRAFT_68711</name>
</gene>
<dbReference type="OrthoDB" id="1372046at2759"/>
<dbReference type="InterPro" id="IPR002403">
    <property type="entry name" value="Cyt_P450_E_grp-IV"/>
</dbReference>
<keyword evidence="7 8" id="KW-0349">Heme</keyword>
<evidence type="ECO:0000313" key="9">
    <source>
        <dbReference type="EMBL" id="KIM29041.1"/>
    </source>
</evidence>
<keyword evidence="10" id="KW-1185">Reference proteome</keyword>
<evidence type="ECO:0000256" key="4">
    <source>
        <dbReference type="ARBA" id="ARBA00023002"/>
    </source>
</evidence>
<evidence type="ECO:0000256" key="2">
    <source>
        <dbReference type="ARBA" id="ARBA00010617"/>
    </source>
</evidence>
<dbReference type="PRINTS" id="PR00465">
    <property type="entry name" value="EP450IV"/>
</dbReference>
<feature type="binding site" description="axial binding residue" evidence="7">
    <location>
        <position position="465"/>
    </location>
    <ligand>
        <name>heme</name>
        <dbReference type="ChEBI" id="CHEBI:30413"/>
    </ligand>
    <ligandPart>
        <name>Fe</name>
        <dbReference type="ChEBI" id="CHEBI:18248"/>
    </ligandPart>
</feature>
<dbReference type="EMBL" id="KN824290">
    <property type="protein sequence ID" value="KIM29041.1"/>
    <property type="molecule type" value="Genomic_DNA"/>
</dbReference>
<comment type="similarity">
    <text evidence="2 8">Belongs to the cytochrome P450 family.</text>
</comment>
<evidence type="ECO:0000256" key="3">
    <source>
        <dbReference type="ARBA" id="ARBA00022723"/>
    </source>
</evidence>
<dbReference type="AlphaFoldDB" id="A0A0C3BC79"/>
<dbReference type="PANTHER" id="PTHR24286:SF228">
    <property type="entry name" value="C-22 STEROL DESATURASE ERG5"/>
    <property type="match status" value="1"/>
</dbReference>
<dbReference type="HOGENOM" id="CLU_023517_0_0_1"/>
<keyword evidence="4 8" id="KW-0560">Oxidoreductase</keyword>
<comment type="cofactor">
    <cofactor evidence="1 7">
        <name>heme</name>
        <dbReference type="ChEBI" id="CHEBI:30413"/>
    </cofactor>
</comment>
<dbReference type="GO" id="GO:0005506">
    <property type="term" value="F:iron ion binding"/>
    <property type="evidence" value="ECO:0007669"/>
    <property type="project" value="InterPro"/>
</dbReference>
<sequence>MPSSSIVQPSSVPSQIFTSAESFSNKLLNDKPTMIITSLAILLSLLILEQTVYRVKKGSLPGSKWTIPVIGKFLDSMNPTLEGYKKQWASGELSALSVFHIFIVMATTNEYTRKILNSPAYTEPCLVASAKQVLCGDNWVFLNGKEHVDYRRTLNGLFTRKALAVYLDSQDSITRQHFTEWLAAAKKDPSPQSIMHTTRYLNMHTSLRVFCGPHIPEEAIKIISDNYWKITLALELVNFPLAIPGTKVYGAIQARKIAMKHLEAACRDSKIWVANGGETTCMIDQWVRDLQDATEKAIADGNGKIPRTFSDREMALVLLSFLFASQDAMSSGVIYMFQHLADHPEILAKVREEQKIVRNGDYTKPMTLEQVDQMVYLRAVIKESLRLKPPVTMVPYKATKAFPISPFYTVPANSMVIPSIYPSLHDPNVYEDPHLFLPDRWLDPESKANANPKNFLVFGAGPHRCIGVEYTNINMACVMGNAAALLNWEHVRTPESDEVQMIATIFPKDGCLLRFSPRQE</sequence>
<dbReference type="STRING" id="933852.A0A0C3BC79"/>
<organism evidence="9 10">
    <name type="scientific">Serendipita vermifera MAFF 305830</name>
    <dbReference type="NCBI Taxonomy" id="933852"/>
    <lineage>
        <taxon>Eukaryota</taxon>
        <taxon>Fungi</taxon>
        <taxon>Dikarya</taxon>
        <taxon>Basidiomycota</taxon>
        <taxon>Agaricomycotina</taxon>
        <taxon>Agaricomycetes</taxon>
        <taxon>Sebacinales</taxon>
        <taxon>Serendipitaceae</taxon>
        <taxon>Serendipita</taxon>
    </lineage>
</organism>
<protein>
    <recommendedName>
        <fullName evidence="6">sterol 22-desaturase</fullName>
        <ecNumber evidence="6">1.14.19.41</ecNumber>
    </recommendedName>
</protein>
<dbReference type="InterPro" id="IPR036396">
    <property type="entry name" value="Cyt_P450_sf"/>
</dbReference>
<dbReference type="GO" id="GO:0004497">
    <property type="term" value="F:monooxygenase activity"/>
    <property type="evidence" value="ECO:0007669"/>
    <property type="project" value="UniProtKB-KW"/>
</dbReference>
<dbReference type="GO" id="GO:0000249">
    <property type="term" value="F:C-22 sterol desaturase (NADPH) activity"/>
    <property type="evidence" value="ECO:0007669"/>
    <property type="project" value="UniProtKB-EC"/>
</dbReference>
<reference evidence="9 10" key="1">
    <citation type="submission" date="2014-04" db="EMBL/GenBank/DDBJ databases">
        <authorList>
            <consortium name="DOE Joint Genome Institute"/>
            <person name="Kuo A."/>
            <person name="Zuccaro A."/>
            <person name="Kohler A."/>
            <person name="Nagy L.G."/>
            <person name="Floudas D."/>
            <person name="Copeland A."/>
            <person name="Barry K.W."/>
            <person name="Cichocki N."/>
            <person name="Veneault-Fourrey C."/>
            <person name="LaButti K."/>
            <person name="Lindquist E.A."/>
            <person name="Lipzen A."/>
            <person name="Lundell T."/>
            <person name="Morin E."/>
            <person name="Murat C."/>
            <person name="Sun H."/>
            <person name="Tunlid A."/>
            <person name="Henrissat B."/>
            <person name="Grigoriev I.V."/>
            <person name="Hibbett D.S."/>
            <person name="Martin F."/>
            <person name="Nordberg H.P."/>
            <person name="Cantor M.N."/>
            <person name="Hua S.X."/>
        </authorList>
    </citation>
    <scope>NUCLEOTIDE SEQUENCE [LARGE SCALE GENOMIC DNA]</scope>
    <source>
        <strain evidence="9 10">MAFF 305830</strain>
    </source>
</reference>
<dbReference type="PANTHER" id="PTHR24286">
    <property type="entry name" value="CYTOCHROME P450 26"/>
    <property type="match status" value="1"/>
</dbReference>
<dbReference type="CDD" id="cd11082">
    <property type="entry name" value="CYP61_CYP710"/>
    <property type="match status" value="1"/>
</dbReference>
<keyword evidence="3 7" id="KW-0479">Metal-binding</keyword>
<keyword evidence="8" id="KW-0503">Monooxygenase</keyword>
<dbReference type="Pfam" id="PF00067">
    <property type="entry name" value="p450"/>
    <property type="match status" value="1"/>
</dbReference>
<reference evidence="10" key="2">
    <citation type="submission" date="2015-01" db="EMBL/GenBank/DDBJ databases">
        <title>Evolutionary Origins and Diversification of the Mycorrhizal Mutualists.</title>
        <authorList>
            <consortium name="DOE Joint Genome Institute"/>
            <consortium name="Mycorrhizal Genomics Consortium"/>
            <person name="Kohler A."/>
            <person name="Kuo A."/>
            <person name="Nagy L.G."/>
            <person name="Floudas D."/>
            <person name="Copeland A."/>
            <person name="Barry K.W."/>
            <person name="Cichocki N."/>
            <person name="Veneault-Fourrey C."/>
            <person name="LaButti K."/>
            <person name="Lindquist E.A."/>
            <person name="Lipzen A."/>
            <person name="Lundell T."/>
            <person name="Morin E."/>
            <person name="Murat C."/>
            <person name="Riley R."/>
            <person name="Ohm R."/>
            <person name="Sun H."/>
            <person name="Tunlid A."/>
            <person name="Henrissat B."/>
            <person name="Grigoriev I.V."/>
            <person name="Hibbett D.S."/>
            <person name="Martin F."/>
        </authorList>
    </citation>
    <scope>NUCLEOTIDE SEQUENCE [LARGE SCALE GENOMIC DNA]</scope>
    <source>
        <strain evidence="10">MAFF 305830</strain>
    </source>
</reference>
<evidence type="ECO:0000256" key="6">
    <source>
        <dbReference type="ARBA" id="ARBA00039038"/>
    </source>
</evidence>
<dbReference type="InterPro" id="IPR001128">
    <property type="entry name" value="Cyt_P450"/>
</dbReference>
<evidence type="ECO:0000256" key="1">
    <source>
        <dbReference type="ARBA" id="ARBA00001971"/>
    </source>
</evidence>
<evidence type="ECO:0000256" key="5">
    <source>
        <dbReference type="ARBA" id="ARBA00023004"/>
    </source>
</evidence>
<dbReference type="SUPFAM" id="SSF48264">
    <property type="entry name" value="Cytochrome P450"/>
    <property type="match status" value="1"/>
</dbReference>
<dbReference type="GO" id="GO:0016125">
    <property type="term" value="P:sterol metabolic process"/>
    <property type="evidence" value="ECO:0007669"/>
    <property type="project" value="TreeGrafter"/>
</dbReference>
<accession>A0A0C3BC79</accession>
<dbReference type="InterPro" id="IPR017972">
    <property type="entry name" value="Cyt_P450_CS"/>
</dbReference>
<name>A0A0C3BC79_SERVB</name>
<evidence type="ECO:0000256" key="8">
    <source>
        <dbReference type="RuleBase" id="RU000461"/>
    </source>
</evidence>
<dbReference type="Gene3D" id="1.10.630.10">
    <property type="entry name" value="Cytochrome P450"/>
    <property type="match status" value="1"/>
</dbReference>
<evidence type="ECO:0000256" key="7">
    <source>
        <dbReference type="PIRSR" id="PIRSR602403-1"/>
    </source>
</evidence>
<proteinExistence type="inferred from homology"/>
<dbReference type="Proteomes" id="UP000054097">
    <property type="component" value="Unassembled WGS sequence"/>
</dbReference>
<keyword evidence="5 7" id="KW-0408">Iron</keyword>
<dbReference type="GO" id="GO:0020037">
    <property type="term" value="F:heme binding"/>
    <property type="evidence" value="ECO:0007669"/>
    <property type="project" value="InterPro"/>
</dbReference>